<organism evidence="1 2">
    <name type="scientific">Bacteriovorax stolpii</name>
    <name type="common">Bdellovibrio stolpii</name>
    <dbReference type="NCBI Taxonomy" id="960"/>
    <lineage>
        <taxon>Bacteria</taxon>
        <taxon>Pseudomonadati</taxon>
        <taxon>Bdellovibrionota</taxon>
        <taxon>Bacteriovoracia</taxon>
        <taxon>Bacteriovoracales</taxon>
        <taxon>Bacteriovoracaceae</taxon>
        <taxon>Bacteriovorax</taxon>
    </lineage>
</organism>
<evidence type="ECO:0000313" key="1">
    <source>
        <dbReference type="EMBL" id="AUN99607.1"/>
    </source>
</evidence>
<reference evidence="1 2" key="1">
    <citation type="submission" date="2018-01" db="EMBL/GenBank/DDBJ databases">
        <title>Complete genome sequence of Bacteriovorax stolpii DSM12778.</title>
        <authorList>
            <person name="Tang B."/>
            <person name="Chang J."/>
        </authorList>
    </citation>
    <scope>NUCLEOTIDE SEQUENCE [LARGE SCALE GENOMIC DNA]</scope>
    <source>
        <strain evidence="1 2">DSM 12778</strain>
    </source>
</reference>
<dbReference type="EMBL" id="CP025704">
    <property type="protein sequence ID" value="AUN99607.1"/>
    <property type="molecule type" value="Genomic_DNA"/>
</dbReference>
<dbReference type="OrthoDB" id="5294280at2"/>
<name>A0A2K9NVS2_BACTC</name>
<proteinExistence type="predicted"/>
<dbReference type="KEGG" id="bsto:C0V70_16130"/>
<evidence type="ECO:0000313" key="2">
    <source>
        <dbReference type="Proteomes" id="UP000235584"/>
    </source>
</evidence>
<keyword evidence="2" id="KW-1185">Reference proteome</keyword>
<dbReference type="RefSeq" id="WP_102244898.1">
    <property type="nucleotide sequence ID" value="NZ_CP025704.1"/>
</dbReference>
<accession>A0A2K9NVS2</accession>
<dbReference type="Proteomes" id="UP000235584">
    <property type="component" value="Chromosome"/>
</dbReference>
<dbReference type="AlphaFoldDB" id="A0A2K9NVS2"/>
<gene>
    <name evidence="1" type="ORF">C0V70_16130</name>
</gene>
<protein>
    <submittedName>
        <fullName evidence="1">Fimbrial protein</fullName>
    </submittedName>
</protein>
<sequence>MKKFLAVTALLTLTTTSAFAATSGSLLLQGIVAQKVAIVVTPVAVASALDLATTQSDLKVATVNEQSNSKTGYKVTITSANLGKLKRTDGAEVFSYTLKYAGSSVGLSTAAGSTFTNSSAAAVNVNKDLNISYTGVAAESMVEGTYADTVTFNIAAN</sequence>